<proteinExistence type="predicted"/>
<keyword evidence="1" id="KW-0732">Signal</keyword>
<comment type="caution">
    <text evidence="2">The sequence shown here is derived from an EMBL/GenBank/DDBJ whole genome shotgun (WGS) entry which is preliminary data.</text>
</comment>
<reference evidence="2" key="1">
    <citation type="submission" date="2022-09" db="EMBL/GenBank/DDBJ databases">
        <title>Intensive care unit water sources are persistently colonized with multi-drug resistant bacteria and are the site of extensive horizontal gene transfer of antibiotic resistance genes.</title>
        <authorList>
            <person name="Diorio-Toth L."/>
        </authorList>
    </citation>
    <scope>NUCLEOTIDE SEQUENCE</scope>
    <source>
        <strain evidence="2">GD03832</strain>
    </source>
</reference>
<dbReference type="PROSITE" id="PS51257">
    <property type="entry name" value="PROKAR_LIPOPROTEIN"/>
    <property type="match status" value="1"/>
</dbReference>
<dbReference type="EMBL" id="JAOCEK010000004">
    <property type="protein sequence ID" value="MDH1334097.1"/>
    <property type="molecule type" value="Genomic_DNA"/>
</dbReference>
<sequence>MRGLFTFATASVALACSLSFPAVAAGAKQNTKAQTRVIDDGYAKTAVNLSDQNLPPNFRGYSCTEIVKGLKSINTKKDDFESKQAFEERLMNESTKRISGTITAADPMVFVYDKKFSDLKYDAEAQSYKGRSYFGKSGMLGTGDGIFDAVRQELVSSSSRTYTGTNGFGAKTKVEETVATVCGLIFKPSSKTPSYSSVRVEYNIPMEPEKARSTKDSIKVAFVGALAIPYLGRYAQFIEPTITNPYDLKITGDAVVMRLDEVLVFDERTGEIFARINPTIN</sequence>
<name>A0AA42TNP5_9BURK</name>
<dbReference type="AlphaFoldDB" id="A0AA42TNP5"/>
<dbReference type="RefSeq" id="WP_280007808.1">
    <property type="nucleotide sequence ID" value="NZ_JAOCEK010000004.1"/>
</dbReference>
<gene>
    <name evidence="2" type="ORF">N5D63_08070</name>
</gene>
<evidence type="ECO:0000256" key="1">
    <source>
        <dbReference type="SAM" id="SignalP"/>
    </source>
</evidence>
<feature type="chain" id="PRO_5041229094" evidence="1">
    <location>
        <begin position="25"/>
        <end position="281"/>
    </location>
</feature>
<feature type="signal peptide" evidence="1">
    <location>
        <begin position="1"/>
        <end position="24"/>
    </location>
</feature>
<evidence type="ECO:0000313" key="3">
    <source>
        <dbReference type="Proteomes" id="UP001161065"/>
    </source>
</evidence>
<evidence type="ECO:0000313" key="2">
    <source>
        <dbReference type="EMBL" id="MDH1334097.1"/>
    </source>
</evidence>
<protein>
    <submittedName>
        <fullName evidence="2">Uncharacterized protein</fullName>
    </submittedName>
</protein>
<organism evidence="2 3">
    <name type="scientific">Comamonas thiooxydans</name>
    <dbReference type="NCBI Taxonomy" id="363952"/>
    <lineage>
        <taxon>Bacteria</taxon>
        <taxon>Pseudomonadati</taxon>
        <taxon>Pseudomonadota</taxon>
        <taxon>Betaproteobacteria</taxon>
        <taxon>Burkholderiales</taxon>
        <taxon>Comamonadaceae</taxon>
        <taxon>Comamonas</taxon>
    </lineage>
</organism>
<accession>A0AA42TNP5</accession>
<dbReference type="Proteomes" id="UP001161065">
    <property type="component" value="Unassembled WGS sequence"/>
</dbReference>